<dbReference type="Pfam" id="PF12697">
    <property type="entry name" value="Abhydrolase_6"/>
    <property type="match status" value="1"/>
</dbReference>
<dbReference type="eggNOG" id="COG1075">
    <property type="taxonomic scope" value="Bacteria"/>
</dbReference>
<name>A0A081C3A7_VECG1</name>
<gene>
    <name evidence="2" type="ORF">U27_06038</name>
</gene>
<protein>
    <recommendedName>
        <fullName evidence="1">AB hydrolase-1 domain-containing protein</fullName>
    </recommendedName>
</protein>
<dbReference type="SUPFAM" id="SSF53474">
    <property type="entry name" value="alpha/beta-Hydrolases"/>
    <property type="match status" value="1"/>
</dbReference>
<evidence type="ECO:0000259" key="1">
    <source>
        <dbReference type="Pfam" id="PF12697"/>
    </source>
</evidence>
<dbReference type="InterPro" id="IPR029058">
    <property type="entry name" value="AB_hydrolase_fold"/>
</dbReference>
<dbReference type="Gene3D" id="3.40.50.1820">
    <property type="entry name" value="alpha/beta hydrolase"/>
    <property type="match status" value="1"/>
</dbReference>
<dbReference type="AlphaFoldDB" id="A0A081C3A7"/>
<dbReference type="PANTHER" id="PTHR37946">
    <property type="entry name" value="SLL1969 PROTEIN"/>
    <property type="match status" value="1"/>
</dbReference>
<feature type="domain" description="AB hydrolase-1" evidence="1">
    <location>
        <begin position="43"/>
        <end position="161"/>
    </location>
</feature>
<sequence>MSMNKVKLGGTWLLIFLMSGICGCALYQSFMPEPSSLSDGDYVILVHGLGRTWRSMKASQRFFVQQGYQVINLKYPSTKYPIETLSQDFLRPVIYERCIDQTKKIHFVTHSMGGILVRYYLRTEKPQNLGRVVMLAPPNQGSEVVDWEKHWWIFRRFLGPAGQQLGTDADSLPLRLGPINFELGVIAGNRSLEPFHSMMIQGPDDGKVAVERTKVAGMQDFLVLPHTHTFLMRNRDALQQAEYFLRTGKFQRTKEGKGNGAC</sequence>
<evidence type="ECO:0000313" key="2">
    <source>
        <dbReference type="EMBL" id="GAK59062.1"/>
    </source>
</evidence>
<reference evidence="2 3" key="1">
    <citation type="journal article" date="2015" name="PeerJ">
        <title>First genomic representation of candidate bacterial phylum KSB3 points to enhanced environmental sensing as a trigger of wastewater bulking.</title>
        <authorList>
            <person name="Sekiguchi Y."/>
            <person name="Ohashi A."/>
            <person name="Parks D.H."/>
            <person name="Yamauchi T."/>
            <person name="Tyson G.W."/>
            <person name="Hugenholtz P."/>
        </authorList>
    </citation>
    <scope>NUCLEOTIDE SEQUENCE [LARGE SCALE GENOMIC DNA]</scope>
</reference>
<dbReference type="HOGENOM" id="CLU_075528_1_0_0"/>
<accession>A0A081C3A7</accession>
<evidence type="ECO:0000313" key="3">
    <source>
        <dbReference type="Proteomes" id="UP000030661"/>
    </source>
</evidence>
<dbReference type="Proteomes" id="UP000030661">
    <property type="component" value="Unassembled WGS sequence"/>
</dbReference>
<dbReference type="PANTHER" id="PTHR37946:SF1">
    <property type="entry name" value="SLL1969 PROTEIN"/>
    <property type="match status" value="1"/>
</dbReference>
<dbReference type="EMBL" id="DF820469">
    <property type="protein sequence ID" value="GAK59062.1"/>
    <property type="molecule type" value="Genomic_DNA"/>
</dbReference>
<dbReference type="STRING" id="1499967.U27_06038"/>
<keyword evidence="3" id="KW-1185">Reference proteome</keyword>
<proteinExistence type="predicted"/>
<organism evidence="2 3">
    <name type="scientific">Vecturithrix granuli</name>
    <dbReference type="NCBI Taxonomy" id="1499967"/>
    <lineage>
        <taxon>Bacteria</taxon>
        <taxon>Candidatus Moduliflexota</taxon>
        <taxon>Candidatus Vecturitrichia</taxon>
        <taxon>Candidatus Vecturitrichales</taxon>
        <taxon>Candidatus Vecturitrichaceae</taxon>
        <taxon>Candidatus Vecturithrix</taxon>
    </lineage>
</organism>
<dbReference type="InterPro" id="IPR000073">
    <property type="entry name" value="AB_hydrolase_1"/>
</dbReference>
<dbReference type="PROSITE" id="PS51257">
    <property type="entry name" value="PROKAR_LIPOPROTEIN"/>
    <property type="match status" value="1"/>
</dbReference>